<evidence type="ECO:0000256" key="1">
    <source>
        <dbReference type="SAM" id="MobiDB-lite"/>
    </source>
</evidence>
<protein>
    <submittedName>
        <fullName evidence="2">Uncharacterized protein</fullName>
    </submittedName>
</protein>
<name>A0A9P6HEG2_9AGAM</name>
<sequence>MSKTLSNGTLGLRFMQNAQRGKNPSEAKPEKGGPADDAEWHVPQNVRDTWSSDGPSLTNSNSSEVSEQSYLPFLFRAEDKASPQFKGRRSFVHGKEVIPQPEPVQSSDSPQSPVTKLESDSVSGEAGAGRSHRDVGLIKPKKEKKPVSISGFKSSVPATSSSNSRLPGKKPILPASSLIYQDADVGVDFASTRRAASHGTGFIKPADVEAPPQLSQPPRKPVVDTVVESDVVEQKKRTKDSPTQLTGVPEDSSRKKRKR</sequence>
<feature type="region of interest" description="Disordered" evidence="1">
    <location>
        <begin position="82"/>
        <end position="172"/>
    </location>
</feature>
<dbReference type="AlphaFoldDB" id="A0A9P6HEG2"/>
<keyword evidence="3" id="KW-1185">Reference proteome</keyword>
<feature type="region of interest" description="Disordered" evidence="1">
    <location>
        <begin position="1"/>
        <end position="67"/>
    </location>
</feature>
<feature type="compositionally biased region" description="Polar residues" evidence="1">
    <location>
        <begin position="46"/>
        <end position="67"/>
    </location>
</feature>
<comment type="caution">
    <text evidence="2">The sequence shown here is derived from an EMBL/GenBank/DDBJ whole genome shotgun (WGS) entry which is preliminary data.</text>
</comment>
<reference evidence="2" key="1">
    <citation type="journal article" date="2020" name="Nat. Commun.">
        <title>Large-scale genome sequencing of mycorrhizal fungi provides insights into the early evolution of symbiotic traits.</title>
        <authorList>
            <person name="Miyauchi S."/>
            <person name="Kiss E."/>
            <person name="Kuo A."/>
            <person name="Drula E."/>
            <person name="Kohler A."/>
            <person name="Sanchez-Garcia M."/>
            <person name="Morin E."/>
            <person name="Andreopoulos B."/>
            <person name="Barry K.W."/>
            <person name="Bonito G."/>
            <person name="Buee M."/>
            <person name="Carver A."/>
            <person name="Chen C."/>
            <person name="Cichocki N."/>
            <person name="Clum A."/>
            <person name="Culley D."/>
            <person name="Crous P.W."/>
            <person name="Fauchery L."/>
            <person name="Girlanda M."/>
            <person name="Hayes R.D."/>
            <person name="Keri Z."/>
            <person name="LaButti K."/>
            <person name="Lipzen A."/>
            <person name="Lombard V."/>
            <person name="Magnuson J."/>
            <person name="Maillard F."/>
            <person name="Murat C."/>
            <person name="Nolan M."/>
            <person name="Ohm R.A."/>
            <person name="Pangilinan J."/>
            <person name="Pereira M.F."/>
            <person name="Perotto S."/>
            <person name="Peter M."/>
            <person name="Pfister S."/>
            <person name="Riley R."/>
            <person name="Sitrit Y."/>
            <person name="Stielow J.B."/>
            <person name="Szollosi G."/>
            <person name="Zifcakova L."/>
            <person name="Stursova M."/>
            <person name="Spatafora J.W."/>
            <person name="Tedersoo L."/>
            <person name="Vaario L.M."/>
            <person name="Yamada A."/>
            <person name="Yan M."/>
            <person name="Wang P."/>
            <person name="Xu J."/>
            <person name="Bruns T."/>
            <person name="Baldrian P."/>
            <person name="Vilgalys R."/>
            <person name="Dunand C."/>
            <person name="Henrissat B."/>
            <person name="Grigoriev I.V."/>
            <person name="Hibbett D."/>
            <person name="Nagy L.G."/>
            <person name="Martin F.M."/>
        </authorList>
    </citation>
    <scope>NUCLEOTIDE SEQUENCE</scope>
    <source>
        <strain evidence="2">UH-Tt-Lm1</strain>
    </source>
</reference>
<dbReference type="OrthoDB" id="3251271at2759"/>
<feature type="region of interest" description="Disordered" evidence="1">
    <location>
        <begin position="199"/>
        <end position="259"/>
    </location>
</feature>
<gene>
    <name evidence="2" type="ORF">BJ322DRAFT_1109224</name>
</gene>
<reference evidence="2" key="2">
    <citation type="submission" date="2020-11" db="EMBL/GenBank/DDBJ databases">
        <authorList>
            <consortium name="DOE Joint Genome Institute"/>
            <person name="Kuo A."/>
            <person name="Miyauchi S."/>
            <person name="Kiss E."/>
            <person name="Drula E."/>
            <person name="Kohler A."/>
            <person name="Sanchez-Garcia M."/>
            <person name="Andreopoulos B."/>
            <person name="Barry K.W."/>
            <person name="Bonito G."/>
            <person name="Buee M."/>
            <person name="Carver A."/>
            <person name="Chen C."/>
            <person name="Cichocki N."/>
            <person name="Clum A."/>
            <person name="Culley D."/>
            <person name="Crous P.W."/>
            <person name="Fauchery L."/>
            <person name="Girlanda M."/>
            <person name="Hayes R."/>
            <person name="Keri Z."/>
            <person name="Labutti K."/>
            <person name="Lipzen A."/>
            <person name="Lombard V."/>
            <person name="Magnuson J."/>
            <person name="Maillard F."/>
            <person name="Morin E."/>
            <person name="Murat C."/>
            <person name="Nolan M."/>
            <person name="Ohm R."/>
            <person name="Pangilinan J."/>
            <person name="Pereira M."/>
            <person name="Perotto S."/>
            <person name="Peter M."/>
            <person name="Riley R."/>
            <person name="Sitrit Y."/>
            <person name="Stielow B."/>
            <person name="Szollosi G."/>
            <person name="Zifcakova L."/>
            <person name="Stursova M."/>
            <person name="Spatafora J.W."/>
            <person name="Tedersoo L."/>
            <person name="Vaario L.-M."/>
            <person name="Yamada A."/>
            <person name="Yan M."/>
            <person name="Wang P."/>
            <person name="Xu J."/>
            <person name="Bruns T."/>
            <person name="Baldrian P."/>
            <person name="Vilgalys R."/>
            <person name="Henrissat B."/>
            <person name="Grigoriev I.V."/>
            <person name="Hibbett D."/>
            <person name="Nagy L.G."/>
            <person name="Martin F.M."/>
        </authorList>
    </citation>
    <scope>NUCLEOTIDE SEQUENCE</scope>
    <source>
        <strain evidence="2">UH-Tt-Lm1</strain>
    </source>
</reference>
<feature type="compositionally biased region" description="Low complexity" evidence="1">
    <location>
        <begin position="103"/>
        <end position="113"/>
    </location>
</feature>
<proteinExistence type="predicted"/>
<dbReference type="EMBL" id="WIUZ02000008">
    <property type="protein sequence ID" value="KAF9784500.1"/>
    <property type="molecule type" value="Genomic_DNA"/>
</dbReference>
<accession>A0A9P6HEG2</accession>
<organism evidence="2 3">
    <name type="scientific">Thelephora terrestris</name>
    <dbReference type="NCBI Taxonomy" id="56493"/>
    <lineage>
        <taxon>Eukaryota</taxon>
        <taxon>Fungi</taxon>
        <taxon>Dikarya</taxon>
        <taxon>Basidiomycota</taxon>
        <taxon>Agaricomycotina</taxon>
        <taxon>Agaricomycetes</taxon>
        <taxon>Thelephorales</taxon>
        <taxon>Thelephoraceae</taxon>
        <taxon>Thelephora</taxon>
    </lineage>
</organism>
<dbReference type="Proteomes" id="UP000736335">
    <property type="component" value="Unassembled WGS sequence"/>
</dbReference>
<feature type="compositionally biased region" description="Polar residues" evidence="1">
    <location>
        <begin position="151"/>
        <end position="165"/>
    </location>
</feature>
<feature type="compositionally biased region" description="Basic and acidic residues" evidence="1">
    <location>
        <begin position="23"/>
        <end position="40"/>
    </location>
</feature>
<evidence type="ECO:0000313" key="3">
    <source>
        <dbReference type="Proteomes" id="UP000736335"/>
    </source>
</evidence>
<evidence type="ECO:0000313" key="2">
    <source>
        <dbReference type="EMBL" id="KAF9784500.1"/>
    </source>
</evidence>